<evidence type="ECO:0000256" key="4">
    <source>
        <dbReference type="SAM" id="Coils"/>
    </source>
</evidence>
<dbReference type="PROSITE" id="PS50004">
    <property type="entry name" value="C2"/>
    <property type="match status" value="2"/>
</dbReference>
<feature type="domain" description="EF-hand" evidence="7">
    <location>
        <begin position="329"/>
        <end position="364"/>
    </location>
</feature>
<dbReference type="InterPro" id="IPR002048">
    <property type="entry name" value="EF_hand_dom"/>
</dbReference>
<dbReference type="Gene3D" id="2.60.40.150">
    <property type="entry name" value="C2 domain"/>
    <property type="match status" value="2"/>
</dbReference>
<reference evidence="8" key="1">
    <citation type="submission" date="2022-08" db="EMBL/GenBank/DDBJ databases">
        <title>Novel sulphate-reducing endosymbionts in the free-living metamonad Anaeramoeba.</title>
        <authorList>
            <person name="Jerlstrom-Hultqvist J."/>
            <person name="Cepicka I."/>
            <person name="Gallot-Lavallee L."/>
            <person name="Salas-Leiva D."/>
            <person name="Curtis B.A."/>
            <person name="Zahonova K."/>
            <person name="Pipaliya S."/>
            <person name="Dacks J."/>
            <person name="Roger A.J."/>
        </authorList>
    </citation>
    <scope>NUCLEOTIDE SEQUENCE</scope>
    <source>
        <strain evidence="8">Busselton2</strain>
    </source>
</reference>
<organism evidence="8 9">
    <name type="scientific">Anaeramoeba flamelloides</name>
    <dbReference type="NCBI Taxonomy" id="1746091"/>
    <lineage>
        <taxon>Eukaryota</taxon>
        <taxon>Metamonada</taxon>
        <taxon>Anaeramoebidae</taxon>
        <taxon>Anaeramoeba</taxon>
    </lineage>
</organism>
<feature type="coiled-coil region" evidence="4">
    <location>
        <begin position="271"/>
        <end position="300"/>
    </location>
</feature>
<dbReference type="Pfam" id="PF00168">
    <property type="entry name" value="C2"/>
    <property type="match status" value="2"/>
</dbReference>
<sequence>MTSTIIENYFIVEVMVVNATNLVTADFVGICDPYVIVFDKKHHSFRTSTKKKTSNPEFNELFDLTYITLPEFLNFRVYDHDKALKDNFIGWARLKLSAIKLDQTYRKDLILRGVPNGMVHIHIKIKKANRLAQLKPKPLGILRVVILDGKIFKKPDYLSKNDPYVTVIFGHQAYKTHIIKGNEPVWNVESRIWVHEYTEFHRIQLGLWDAELINDKLIGNYYLNINDRIGENLVNKNQEFWIDIPAQHQVKDSHITGARHHGNFSIDLGSVENLHEKMKRRKKEKKKVEKIQKKQKLKKKKVIENIDGLEVEHIGKLRIRLVWTPIEELEKMFWETICEYFDVNNNKMIDHEELRRLLEVLDSSLTSEEIDEKFKEMDTDNKGALTFEQIRLGLHNISGITTLKKDPISGITLKGMNEYEKLGTIALNIDSAGSDIELLMDSYIPAGIKDPKKRLKSTVIHVFDRKTGQIVEELIPKYIRSALRSMYRSKTSRKTIGTQMAKSWLKKITDSQGRQKRLKKSKLLIKPFIKEHNIKIDEILQPLEEFKSFNDFFIRKLKPECRPIYEKENPLVAVSPADCRMCAFHSVAISKELWIKGKNFTLQKLFNETKDPVLAKKYAGGSVLIARLSPQDYHRLHFPVTGTVEKIHPVIPGEYYTVSPLAINTDVDVYTENKRQIVELSTGAFGDVVCVWIGATCVGGIVLEVEEGDSFTKGDPHGYFHFGGSTQLIIFQPGKIAFDNDLLHNSNNGMETLMKMGIPVGVGNEKEVKKMKKDEKKEKESGNGSESEKETETETEKKKEKIQKREKEKKKNKKKKNLKKKKEKKNDEKESESEKERTKKKKKKKEKEETGKRGKEKEKKKSLKEKEKERKKDKEKETEKEKGKGKDQGRGKGKKKNKKKKNLKKKKEKKNVEKENESEKERTKKEKENEKEETGKKGKEKEKKKSLKEKGKGKDREREKGKEKETETETETEKGKGKKNTKKKKNQKKKKEKKNDEKENESEKEKTKKKKKKNKEIEEIRKKVEEKGKKKSLKKNEKEKEQKKKKKIRFGWKKNNNNKEQKKEKEIKEKKNNKKKEKKAKEN</sequence>
<feature type="compositionally biased region" description="Basic residues" evidence="5">
    <location>
        <begin position="1043"/>
        <end position="1052"/>
    </location>
</feature>
<name>A0AAV7ZM92_9EUKA</name>
<feature type="compositionally biased region" description="Basic and acidic residues" evidence="5">
    <location>
        <begin position="765"/>
        <end position="806"/>
    </location>
</feature>
<evidence type="ECO:0000256" key="1">
    <source>
        <dbReference type="ARBA" id="ARBA00022793"/>
    </source>
</evidence>
<dbReference type="PROSITE" id="PS00018">
    <property type="entry name" value="EF_HAND_1"/>
    <property type="match status" value="1"/>
</dbReference>
<evidence type="ECO:0000256" key="5">
    <source>
        <dbReference type="SAM" id="MobiDB-lite"/>
    </source>
</evidence>
<dbReference type="InterPro" id="IPR011992">
    <property type="entry name" value="EF-hand-dom_pair"/>
</dbReference>
<feature type="region of interest" description="Disordered" evidence="5">
    <location>
        <begin position="765"/>
        <end position="1083"/>
    </location>
</feature>
<keyword evidence="3" id="KW-0456">Lyase</keyword>
<protein>
    <submittedName>
        <fullName evidence="8">Phosphatidylserine decarboxylase</fullName>
    </submittedName>
</protein>
<dbReference type="PANTHER" id="PTHR10067:SF17">
    <property type="entry name" value="PHOSPHATIDYLSERINE DECARBOXYLASE PROENZYME 2"/>
    <property type="match status" value="1"/>
</dbReference>
<feature type="compositionally biased region" description="Basic and acidic residues" evidence="5">
    <location>
        <begin position="1015"/>
        <end position="1042"/>
    </location>
</feature>
<evidence type="ECO:0000259" key="6">
    <source>
        <dbReference type="PROSITE" id="PS50004"/>
    </source>
</evidence>
<dbReference type="InterPro" id="IPR000008">
    <property type="entry name" value="C2_dom"/>
</dbReference>
<evidence type="ECO:0000259" key="7">
    <source>
        <dbReference type="PROSITE" id="PS50222"/>
    </source>
</evidence>
<dbReference type="GO" id="GO:0005509">
    <property type="term" value="F:calcium ion binding"/>
    <property type="evidence" value="ECO:0007669"/>
    <property type="project" value="InterPro"/>
</dbReference>
<dbReference type="Gene3D" id="1.10.238.10">
    <property type="entry name" value="EF-hand"/>
    <property type="match status" value="1"/>
</dbReference>
<dbReference type="InterPro" id="IPR003817">
    <property type="entry name" value="PS_Dcarbxylase"/>
</dbReference>
<feature type="domain" description="C2" evidence="6">
    <location>
        <begin position="115"/>
        <end position="242"/>
    </location>
</feature>
<dbReference type="Pfam" id="PF13499">
    <property type="entry name" value="EF-hand_7"/>
    <property type="match status" value="1"/>
</dbReference>
<comment type="caution">
    <text evidence="8">The sequence shown here is derived from an EMBL/GenBank/DDBJ whole genome shotgun (WGS) entry which is preliminary data.</text>
</comment>
<dbReference type="InterPro" id="IPR018247">
    <property type="entry name" value="EF_Hand_1_Ca_BS"/>
</dbReference>
<feature type="compositionally biased region" description="Basic residues" evidence="5">
    <location>
        <begin position="807"/>
        <end position="823"/>
    </location>
</feature>
<dbReference type="Pfam" id="PF02666">
    <property type="entry name" value="PS_Dcarbxylase"/>
    <property type="match status" value="1"/>
</dbReference>
<feature type="compositionally biased region" description="Basic and acidic residues" evidence="5">
    <location>
        <begin position="993"/>
        <end position="1006"/>
    </location>
</feature>
<evidence type="ECO:0000313" key="9">
    <source>
        <dbReference type="Proteomes" id="UP001146793"/>
    </source>
</evidence>
<dbReference type="InterPro" id="IPR035892">
    <property type="entry name" value="C2_domain_sf"/>
</dbReference>
<dbReference type="PROSITE" id="PS50222">
    <property type="entry name" value="EF_HAND_2"/>
    <property type="match status" value="2"/>
</dbReference>
<dbReference type="SMART" id="SM00239">
    <property type="entry name" value="C2"/>
    <property type="match status" value="2"/>
</dbReference>
<feature type="compositionally biased region" description="Basic residues" evidence="5">
    <location>
        <begin position="976"/>
        <end position="992"/>
    </location>
</feature>
<feature type="domain" description="C2" evidence="6">
    <location>
        <begin position="1"/>
        <end position="109"/>
    </location>
</feature>
<dbReference type="AlphaFoldDB" id="A0AAV7ZM92"/>
<feature type="compositionally biased region" description="Basic residues" evidence="5">
    <location>
        <begin position="1071"/>
        <end position="1083"/>
    </location>
</feature>
<dbReference type="GO" id="GO:0008654">
    <property type="term" value="P:phospholipid biosynthetic process"/>
    <property type="evidence" value="ECO:0007669"/>
    <property type="project" value="InterPro"/>
</dbReference>
<gene>
    <name evidence="8" type="ORF">M0812_13802</name>
</gene>
<keyword evidence="1" id="KW-0210">Decarboxylase</keyword>
<feature type="compositionally biased region" description="Basic and acidic residues" evidence="5">
    <location>
        <begin position="910"/>
        <end position="975"/>
    </location>
</feature>
<feature type="domain" description="EF-hand" evidence="7">
    <location>
        <begin position="365"/>
        <end position="400"/>
    </location>
</feature>
<feature type="compositionally biased region" description="Basic and acidic residues" evidence="5">
    <location>
        <begin position="846"/>
        <end position="890"/>
    </location>
</feature>
<evidence type="ECO:0000313" key="8">
    <source>
        <dbReference type="EMBL" id="KAJ3441787.1"/>
    </source>
</evidence>
<keyword evidence="4" id="KW-0175">Coiled coil</keyword>
<dbReference type="SUPFAM" id="SSF49562">
    <property type="entry name" value="C2 domain (Calcium/lipid-binding domain, CaLB)"/>
    <property type="match status" value="2"/>
</dbReference>
<keyword evidence="2" id="KW-0106">Calcium</keyword>
<dbReference type="EMBL" id="JANTQA010000029">
    <property type="protein sequence ID" value="KAJ3441787.1"/>
    <property type="molecule type" value="Genomic_DNA"/>
</dbReference>
<evidence type="ECO:0000256" key="3">
    <source>
        <dbReference type="ARBA" id="ARBA00023239"/>
    </source>
</evidence>
<dbReference type="CDD" id="cd00030">
    <property type="entry name" value="C2"/>
    <property type="match status" value="2"/>
</dbReference>
<evidence type="ECO:0000256" key="2">
    <source>
        <dbReference type="ARBA" id="ARBA00022837"/>
    </source>
</evidence>
<dbReference type="CDD" id="cd00051">
    <property type="entry name" value="EFh"/>
    <property type="match status" value="1"/>
</dbReference>
<dbReference type="SMART" id="SM00054">
    <property type="entry name" value="EFh"/>
    <property type="match status" value="2"/>
</dbReference>
<feature type="compositionally biased region" description="Basic residues" evidence="5">
    <location>
        <begin position="891"/>
        <end position="909"/>
    </location>
</feature>
<accession>A0AAV7ZM92</accession>
<dbReference type="SUPFAM" id="SSF47473">
    <property type="entry name" value="EF-hand"/>
    <property type="match status" value="1"/>
</dbReference>
<dbReference type="Proteomes" id="UP001146793">
    <property type="component" value="Unassembled WGS sequence"/>
</dbReference>
<feature type="compositionally biased region" description="Basic and acidic residues" evidence="5">
    <location>
        <begin position="824"/>
        <end position="837"/>
    </location>
</feature>
<proteinExistence type="predicted"/>
<dbReference type="PANTHER" id="PTHR10067">
    <property type="entry name" value="PHOSPHATIDYLSERINE DECARBOXYLASE"/>
    <property type="match status" value="1"/>
</dbReference>
<dbReference type="GO" id="GO:0004609">
    <property type="term" value="F:phosphatidylserine decarboxylase activity"/>
    <property type="evidence" value="ECO:0007669"/>
    <property type="project" value="InterPro"/>
</dbReference>
<feature type="compositionally biased region" description="Basic and acidic residues" evidence="5">
    <location>
        <begin position="1057"/>
        <end position="1070"/>
    </location>
</feature>